<organism evidence="3">
    <name type="scientific">marine sediment metagenome</name>
    <dbReference type="NCBI Taxonomy" id="412755"/>
    <lineage>
        <taxon>unclassified sequences</taxon>
        <taxon>metagenomes</taxon>
        <taxon>ecological metagenomes</taxon>
    </lineage>
</organism>
<accession>X0XI57</accession>
<comment type="similarity">
    <text evidence="1">Belongs to the phD/YefM antitoxin family.</text>
</comment>
<dbReference type="Pfam" id="PF02604">
    <property type="entry name" value="PhdYeFM_antitox"/>
    <property type="match status" value="1"/>
</dbReference>
<dbReference type="PANTHER" id="PTHR35377">
    <property type="entry name" value="ANTITOXIN VAPB49-RELATED-RELATED"/>
    <property type="match status" value="1"/>
</dbReference>
<dbReference type="SUPFAM" id="SSF143120">
    <property type="entry name" value="YefM-like"/>
    <property type="match status" value="1"/>
</dbReference>
<dbReference type="Gene3D" id="3.40.1620.10">
    <property type="entry name" value="YefM-like domain"/>
    <property type="match status" value="1"/>
</dbReference>
<protein>
    <recommendedName>
        <fullName evidence="4">Antitoxin</fullName>
    </recommendedName>
</protein>
<dbReference type="GO" id="GO:0097351">
    <property type="term" value="F:toxin sequestering activity"/>
    <property type="evidence" value="ECO:0007669"/>
    <property type="project" value="TreeGrafter"/>
</dbReference>
<dbReference type="AlphaFoldDB" id="X0XI57"/>
<reference evidence="3" key="1">
    <citation type="journal article" date="2014" name="Front. Microbiol.">
        <title>High frequency of phylogenetically diverse reductive dehalogenase-homologous genes in deep subseafloor sedimentary metagenomes.</title>
        <authorList>
            <person name="Kawai M."/>
            <person name="Futagami T."/>
            <person name="Toyoda A."/>
            <person name="Takaki Y."/>
            <person name="Nishi S."/>
            <person name="Hori S."/>
            <person name="Arai W."/>
            <person name="Tsubouchi T."/>
            <person name="Morono Y."/>
            <person name="Uchiyama I."/>
            <person name="Ito T."/>
            <person name="Fujiyama A."/>
            <person name="Inagaki F."/>
            <person name="Takami H."/>
        </authorList>
    </citation>
    <scope>NUCLEOTIDE SEQUENCE</scope>
    <source>
        <strain evidence="3">Expedition CK06-06</strain>
    </source>
</reference>
<evidence type="ECO:0000313" key="3">
    <source>
        <dbReference type="EMBL" id="GAG36343.1"/>
    </source>
</evidence>
<proteinExistence type="inferred from homology"/>
<evidence type="ECO:0000256" key="2">
    <source>
        <dbReference type="SAM" id="MobiDB-lite"/>
    </source>
</evidence>
<comment type="caution">
    <text evidence="3">The sequence shown here is derived from an EMBL/GenBank/DDBJ whole genome shotgun (WGS) entry which is preliminary data.</text>
</comment>
<dbReference type="InterPro" id="IPR051416">
    <property type="entry name" value="phD-YefM_TA_antitoxins"/>
</dbReference>
<evidence type="ECO:0000256" key="1">
    <source>
        <dbReference type="ARBA" id="ARBA00009981"/>
    </source>
</evidence>
<dbReference type="PANTHER" id="PTHR35377:SF5">
    <property type="entry name" value="ANTITOXIN VAPB46"/>
    <property type="match status" value="1"/>
</dbReference>
<dbReference type="InterPro" id="IPR006442">
    <property type="entry name" value="Antitoxin_Phd/YefM"/>
</dbReference>
<gene>
    <name evidence="3" type="ORF">S01H1_68978</name>
</gene>
<evidence type="ECO:0008006" key="4">
    <source>
        <dbReference type="Google" id="ProtNLM"/>
    </source>
</evidence>
<dbReference type="EMBL" id="BARS01045768">
    <property type="protein sequence ID" value="GAG36343.1"/>
    <property type="molecule type" value="Genomic_DNA"/>
</dbReference>
<dbReference type="NCBIfam" id="TIGR01552">
    <property type="entry name" value="phd_fam"/>
    <property type="match status" value="1"/>
</dbReference>
<name>X0XI57_9ZZZZ</name>
<dbReference type="InterPro" id="IPR036165">
    <property type="entry name" value="YefM-like_sf"/>
</dbReference>
<feature type="region of interest" description="Disordered" evidence="2">
    <location>
        <begin position="63"/>
        <end position="89"/>
    </location>
</feature>
<sequence>MPTVGIRELRDKLSLYLKQVREGKRIEVTHRGEVIALLIPAKQRRVDKALLALVEEGIAAWAGGKPRGASHPVKGRGRPLSEIISEERR</sequence>